<dbReference type="AlphaFoldDB" id="A0A919GPJ7"/>
<feature type="chain" id="PRO_5038889819" description="Secreted protein" evidence="1">
    <location>
        <begin position="25"/>
        <end position="148"/>
    </location>
</feature>
<dbReference type="EMBL" id="BNAT01000009">
    <property type="protein sequence ID" value="GHH88004.1"/>
    <property type="molecule type" value="Genomic_DNA"/>
</dbReference>
<comment type="caution">
    <text evidence="2">The sequence shown here is derived from an EMBL/GenBank/DDBJ whole genome shotgun (WGS) entry which is preliminary data.</text>
</comment>
<gene>
    <name evidence="2" type="ORF">GCM10017771_31550</name>
</gene>
<dbReference type="Pfam" id="PF03995">
    <property type="entry name" value="Inhibitor_I36"/>
    <property type="match status" value="1"/>
</dbReference>
<evidence type="ECO:0008006" key="4">
    <source>
        <dbReference type="Google" id="ProtNLM"/>
    </source>
</evidence>
<feature type="signal peptide" evidence="1">
    <location>
        <begin position="1"/>
        <end position="24"/>
    </location>
</feature>
<sequence>MRKLITTAALLGLATLGLTVPATAEQAAESAVAGPVCDSKWGPRNGKVYAWDLPDCSGTLLPVPISGTWGPDANDRASSVMNRGYAGSLDHVAFYENGNYSGGQVCLAPGEMYADNLAYSRFSNGAPVDNNISAHRWVDRGSCAFFLT</sequence>
<organism evidence="2 3">
    <name type="scientific">Streptomyces capitiformicae</name>
    <dbReference type="NCBI Taxonomy" id="2014920"/>
    <lineage>
        <taxon>Bacteria</taxon>
        <taxon>Bacillati</taxon>
        <taxon>Actinomycetota</taxon>
        <taxon>Actinomycetes</taxon>
        <taxon>Kitasatosporales</taxon>
        <taxon>Streptomycetaceae</taxon>
        <taxon>Streptomyces</taxon>
    </lineage>
</organism>
<dbReference type="Proteomes" id="UP000603227">
    <property type="component" value="Unassembled WGS sequence"/>
</dbReference>
<dbReference type="RefSeq" id="WP_189783086.1">
    <property type="nucleotide sequence ID" value="NZ_BNAT01000009.1"/>
</dbReference>
<accession>A0A919GPJ7</accession>
<proteinExistence type="predicted"/>
<dbReference type="Gene3D" id="2.60.20.10">
    <property type="entry name" value="Crystallins"/>
    <property type="match status" value="1"/>
</dbReference>
<keyword evidence="1" id="KW-0732">Signal</keyword>
<reference evidence="2" key="1">
    <citation type="journal article" date="2014" name="Int. J. Syst. Evol. Microbiol.">
        <title>Complete genome sequence of Corynebacterium casei LMG S-19264T (=DSM 44701T), isolated from a smear-ripened cheese.</title>
        <authorList>
            <consortium name="US DOE Joint Genome Institute (JGI-PGF)"/>
            <person name="Walter F."/>
            <person name="Albersmeier A."/>
            <person name="Kalinowski J."/>
            <person name="Ruckert C."/>
        </authorList>
    </citation>
    <scope>NUCLEOTIDE SEQUENCE</scope>
    <source>
        <strain evidence="2">CGMCC 4.7403</strain>
    </source>
</reference>
<name>A0A919GPJ7_9ACTN</name>
<evidence type="ECO:0000313" key="3">
    <source>
        <dbReference type="Proteomes" id="UP000603227"/>
    </source>
</evidence>
<reference evidence="2" key="2">
    <citation type="submission" date="2020-09" db="EMBL/GenBank/DDBJ databases">
        <authorList>
            <person name="Sun Q."/>
            <person name="Zhou Y."/>
        </authorList>
    </citation>
    <scope>NUCLEOTIDE SEQUENCE</scope>
    <source>
        <strain evidence="2">CGMCC 4.7403</strain>
    </source>
</reference>
<evidence type="ECO:0000256" key="1">
    <source>
        <dbReference type="SAM" id="SignalP"/>
    </source>
</evidence>
<keyword evidence="3" id="KW-1185">Reference proteome</keyword>
<evidence type="ECO:0000313" key="2">
    <source>
        <dbReference type="EMBL" id="GHH88004.1"/>
    </source>
</evidence>
<protein>
    <recommendedName>
        <fullName evidence="4">Secreted protein</fullName>
    </recommendedName>
</protein>